<evidence type="ECO:0000256" key="1">
    <source>
        <dbReference type="ARBA" id="ARBA00022801"/>
    </source>
</evidence>
<dbReference type="EMBL" id="CP042997">
    <property type="protein sequence ID" value="QEH35711.1"/>
    <property type="molecule type" value="Genomic_DNA"/>
</dbReference>
<feature type="domain" description="Peptidase A2" evidence="3">
    <location>
        <begin position="449"/>
        <end position="490"/>
    </location>
</feature>
<dbReference type="InterPro" id="IPR021109">
    <property type="entry name" value="Peptidase_aspartic_dom_sf"/>
</dbReference>
<gene>
    <name evidence="4" type="ORF">OJF2_42680</name>
</gene>
<dbReference type="SUPFAM" id="SSF50630">
    <property type="entry name" value="Acid proteases"/>
    <property type="match status" value="1"/>
</dbReference>
<proteinExistence type="predicted"/>
<evidence type="ECO:0000259" key="3">
    <source>
        <dbReference type="PROSITE" id="PS50175"/>
    </source>
</evidence>
<evidence type="ECO:0000313" key="5">
    <source>
        <dbReference type="Proteomes" id="UP000324233"/>
    </source>
</evidence>
<dbReference type="AlphaFoldDB" id="A0A5B9W6U3"/>
<keyword evidence="5" id="KW-1185">Reference proteome</keyword>
<feature type="region of interest" description="Disordered" evidence="2">
    <location>
        <begin position="1075"/>
        <end position="1118"/>
    </location>
</feature>
<feature type="compositionally biased region" description="Basic and acidic residues" evidence="2">
    <location>
        <begin position="1093"/>
        <end position="1110"/>
    </location>
</feature>
<dbReference type="GO" id="GO:0006508">
    <property type="term" value="P:proteolysis"/>
    <property type="evidence" value="ECO:0007669"/>
    <property type="project" value="InterPro"/>
</dbReference>
<dbReference type="Proteomes" id="UP000324233">
    <property type="component" value="Chromosome"/>
</dbReference>
<accession>A0A5B9W6U3</accession>
<dbReference type="Pfam" id="PF13650">
    <property type="entry name" value="Asp_protease_2"/>
    <property type="match status" value="1"/>
</dbReference>
<dbReference type="InterPro" id="IPR001995">
    <property type="entry name" value="Peptidase_A2_cat"/>
</dbReference>
<protein>
    <recommendedName>
        <fullName evidence="3">Peptidase A2 domain-containing protein</fullName>
    </recommendedName>
</protein>
<dbReference type="PROSITE" id="PS50175">
    <property type="entry name" value="ASP_PROT_RETROV"/>
    <property type="match status" value="1"/>
</dbReference>
<sequence length="1144" mass="118379">MEPRIAPAVLSLSSGVLGYTAASGESNKLAVAVVQVSGTSYIRFQDTGAGVTISPQGTDLIADSATSVRAPAASVTSISIDTENQTDSIRLALGVGMPASISVNLDPPPDANGVVTLPAYGQDQLTIVGPNGADTLALTPQLAPDATKEVVLADTQLGSKVALQHIPNLTVDLSASSGQHAVTVDRSITRPDAPIALKVIGGPAGGDTLTVTAPGTIAQTFALADGSIKTSDVRTGKEIMLGPDDNIAIDQPGVSVNLELDPANPDATWPSLYNQFVLDTGATSILAAADASTDLKSSGLYQVYPTQYLEQGVGGYTAMDVSHPYGFDFAGTNGIPHHLDNVQILSSDTLQFSPFGPDGIAGMPAMVNRFTSIDMSGWENPQDLTDFSIKTDFPTGTSIPTNSGHWYQVPVNLVNFPDDGRQPGGPAPTSAPLAMVPVTVRDNGREVTSYFLLDTGAQLSMVSPSVAQALNIDLSHPSDTIDVGGVGGTVAVPLVPVDQLDVKAANGTSLAWTNLQVGVLDLNVPGGPTIGGVFGMDFLTSGWAAKILPMLLGQPGSSENGYFDHVYLDYRNASSGAGTIIFDVDPSHDTPAVPDPHPLSVSYSSIAAVHAVGGGGSDLLSVTPSTTIAYTVDGGTQPSGGADTLQLIPGNSQAVANGSTITVPGDKAINYANIEELILGSTSGAATATFVKQDATTQGTWINAYGKQGYDVIGGSAGLPGYATVTPSGQSGWTWAAGTTDVRALQAPGTTSRIAACWYSGSSFKVDVNLTDGQKHGLGLYFLDWDSTGRAERVQISDAATGAVLSTQSIASFHNGLYLDYTVSGHVRITITRTGGANAVLSGLFLDPPPMPTTATFVKQDATTQGTWINAYGKQGYDVIGGSAGLPGYATVTPSGQSGWTWAAGTTDVRALQAPGTTSRIAACWYSGSSFKVDVNLTDGQKHGLGLYFLDWDSTGRAERVQISDAATGAVLSTQSIASFHNGLYLDYTVSGHVRITITRTGGANAVLSGLFLDPPPTTTASLASGISAPTFIMTPRMLDATLRTAVLTRPVNRFERMLVQIAALRRGRLSTPQASSAIPAALPAIATPPEQRPGDRPPGETRTGDRTAGVDDPVQDEALSQIMALDPIFPKSRSNRLFSSMPL</sequence>
<dbReference type="InterPro" id="IPR001969">
    <property type="entry name" value="Aspartic_peptidase_AS"/>
</dbReference>
<evidence type="ECO:0000313" key="4">
    <source>
        <dbReference type="EMBL" id="QEH35711.1"/>
    </source>
</evidence>
<name>A0A5B9W6U3_9BACT</name>
<evidence type="ECO:0000256" key="2">
    <source>
        <dbReference type="SAM" id="MobiDB-lite"/>
    </source>
</evidence>
<dbReference type="KEGG" id="agv:OJF2_42680"/>
<dbReference type="PROSITE" id="PS00141">
    <property type="entry name" value="ASP_PROTEASE"/>
    <property type="match status" value="1"/>
</dbReference>
<dbReference type="Gene3D" id="2.40.70.10">
    <property type="entry name" value="Acid Proteases"/>
    <property type="match status" value="1"/>
</dbReference>
<feature type="compositionally biased region" description="Low complexity" evidence="2">
    <location>
        <begin position="1075"/>
        <end position="1090"/>
    </location>
</feature>
<organism evidence="4 5">
    <name type="scientific">Aquisphaera giovannonii</name>
    <dbReference type="NCBI Taxonomy" id="406548"/>
    <lineage>
        <taxon>Bacteria</taxon>
        <taxon>Pseudomonadati</taxon>
        <taxon>Planctomycetota</taxon>
        <taxon>Planctomycetia</taxon>
        <taxon>Isosphaerales</taxon>
        <taxon>Isosphaeraceae</taxon>
        <taxon>Aquisphaera</taxon>
    </lineage>
</organism>
<dbReference type="GO" id="GO:0004190">
    <property type="term" value="F:aspartic-type endopeptidase activity"/>
    <property type="evidence" value="ECO:0007669"/>
    <property type="project" value="InterPro"/>
</dbReference>
<reference evidence="4 5" key="1">
    <citation type="submission" date="2019-08" db="EMBL/GenBank/DDBJ databases">
        <title>Deep-cultivation of Planctomycetes and their phenomic and genomic characterization uncovers novel biology.</title>
        <authorList>
            <person name="Wiegand S."/>
            <person name="Jogler M."/>
            <person name="Boedeker C."/>
            <person name="Pinto D."/>
            <person name="Vollmers J."/>
            <person name="Rivas-Marin E."/>
            <person name="Kohn T."/>
            <person name="Peeters S.H."/>
            <person name="Heuer A."/>
            <person name="Rast P."/>
            <person name="Oberbeckmann S."/>
            <person name="Bunk B."/>
            <person name="Jeske O."/>
            <person name="Meyerdierks A."/>
            <person name="Storesund J.E."/>
            <person name="Kallscheuer N."/>
            <person name="Luecker S."/>
            <person name="Lage O.M."/>
            <person name="Pohl T."/>
            <person name="Merkel B.J."/>
            <person name="Hornburger P."/>
            <person name="Mueller R.-W."/>
            <person name="Bruemmer F."/>
            <person name="Labrenz M."/>
            <person name="Spormann A.M."/>
            <person name="Op den Camp H."/>
            <person name="Overmann J."/>
            <person name="Amann R."/>
            <person name="Jetten M.S.M."/>
            <person name="Mascher T."/>
            <person name="Medema M.H."/>
            <person name="Devos D.P."/>
            <person name="Kaster A.-K."/>
            <person name="Ovreas L."/>
            <person name="Rohde M."/>
            <person name="Galperin M.Y."/>
            <person name="Jogler C."/>
        </authorList>
    </citation>
    <scope>NUCLEOTIDE SEQUENCE [LARGE SCALE GENOMIC DNA]</scope>
    <source>
        <strain evidence="4 5">OJF2</strain>
    </source>
</reference>
<keyword evidence="1" id="KW-0378">Hydrolase</keyword>